<keyword evidence="3" id="KW-1185">Reference proteome</keyword>
<proteinExistence type="predicted"/>
<accession>A0A1H2RLB9</accession>
<evidence type="ECO:0000256" key="1">
    <source>
        <dbReference type="SAM" id="MobiDB-lite"/>
    </source>
</evidence>
<dbReference type="AlphaFoldDB" id="A0A1H2RLB9"/>
<dbReference type="EMBL" id="FNNI01000001">
    <property type="protein sequence ID" value="SDW20246.1"/>
    <property type="molecule type" value="Genomic_DNA"/>
</dbReference>
<name>A0A1H2RLB9_9GAMM</name>
<feature type="compositionally biased region" description="Basic and acidic residues" evidence="1">
    <location>
        <begin position="56"/>
        <end position="69"/>
    </location>
</feature>
<reference evidence="2 3" key="1">
    <citation type="submission" date="2016-10" db="EMBL/GenBank/DDBJ databases">
        <authorList>
            <person name="de Groot N.N."/>
        </authorList>
    </citation>
    <scope>NUCLEOTIDE SEQUENCE [LARGE SCALE GENOMIC DNA]</scope>
    <source>
        <strain evidence="2 3">DSM 19219</strain>
    </source>
</reference>
<feature type="compositionally biased region" description="Polar residues" evidence="1">
    <location>
        <begin position="41"/>
        <end position="54"/>
    </location>
</feature>
<dbReference type="Proteomes" id="UP000198500">
    <property type="component" value="Unassembled WGS sequence"/>
</dbReference>
<feature type="region of interest" description="Disordered" evidence="1">
    <location>
        <begin position="41"/>
        <end position="69"/>
    </location>
</feature>
<evidence type="ECO:0000313" key="2">
    <source>
        <dbReference type="EMBL" id="SDW20246.1"/>
    </source>
</evidence>
<organism evidence="2 3">
    <name type="scientific">Aidingimonas halophila</name>
    <dbReference type="NCBI Taxonomy" id="574349"/>
    <lineage>
        <taxon>Bacteria</taxon>
        <taxon>Pseudomonadati</taxon>
        <taxon>Pseudomonadota</taxon>
        <taxon>Gammaproteobacteria</taxon>
        <taxon>Oceanospirillales</taxon>
        <taxon>Halomonadaceae</taxon>
        <taxon>Aidingimonas</taxon>
    </lineage>
</organism>
<gene>
    <name evidence="2" type="ORF">SAMN05443545_101355</name>
</gene>
<evidence type="ECO:0000313" key="3">
    <source>
        <dbReference type="Proteomes" id="UP000198500"/>
    </source>
</evidence>
<sequence>MKPWGATDRLLESGAHNTSIRSGIHTPIAIITRFSVNETKPSGTLLSPPTQVEQSDGFHPEGTKVLRRC</sequence>
<protein>
    <submittedName>
        <fullName evidence="2">Uncharacterized protein</fullName>
    </submittedName>
</protein>